<proteinExistence type="predicted"/>
<protein>
    <submittedName>
        <fullName evidence="2">Uncharacterized protein</fullName>
    </submittedName>
</protein>
<sequence length="350" mass="40392">MSMMKGFHRPFGGVKLIKDPKNALLMRPDHKIEGGPIQKPLIEAIKQKKDSTRFGKKNLLAQEEVMQMPDKKGDVQVRSSMDLHQYQQVQRVPRNLQSSLLETPKPYHVKDQLMRVQKNVEVDERARIRNEALLRLRAQRGEADYFPMPDETPQQQQLSALKKPVKKNNINITLEHLRNLQDPKHLLSKEDQELFLGIEPEPVRPLKGVPKLIKASVRNDPDYIDNKSLDYHKKIMNRASEIEIASKRMSNQSELKQEYGRNGGSIERRKEAYNQQKASLVDINTIQTIPGTQKNQNVRKSLAGDSPRQPKQPSQAPQLPQMININQTRNNQQQAQTNVPSVLKQHRRLY</sequence>
<gene>
    <name evidence="2" type="ORF">FGO68_gene4940</name>
</gene>
<dbReference type="AlphaFoldDB" id="A0A8J8T9G5"/>
<feature type="region of interest" description="Disordered" evidence="1">
    <location>
        <begin position="330"/>
        <end position="350"/>
    </location>
</feature>
<dbReference type="EMBL" id="RRYP01000967">
    <property type="protein sequence ID" value="TNV86585.1"/>
    <property type="molecule type" value="Genomic_DNA"/>
</dbReference>
<keyword evidence="3" id="KW-1185">Reference proteome</keyword>
<name>A0A8J8T9G5_HALGN</name>
<feature type="region of interest" description="Disordered" evidence="1">
    <location>
        <begin position="247"/>
        <end position="267"/>
    </location>
</feature>
<evidence type="ECO:0000313" key="3">
    <source>
        <dbReference type="Proteomes" id="UP000785679"/>
    </source>
</evidence>
<dbReference type="Proteomes" id="UP000785679">
    <property type="component" value="Unassembled WGS sequence"/>
</dbReference>
<reference evidence="2" key="1">
    <citation type="submission" date="2019-06" db="EMBL/GenBank/DDBJ databases">
        <authorList>
            <person name="Zheng W."/>
        </authorList>
    </citation>
    <scope>NUCLEOTIDE SEQUENCE</scope>
    <source>
        <strain evidence="2">QDHG01</strain>
    </source>
</reference>
<evidence type="ECO:0000313" key="2">
    <source>
        <dbReference type="EMBL" id="TNV86585.1"/>
    </source>
</evidence>
<feature type="compositionally biased region" description="Polar residues" evidence="1">
    <location>
        <begin position="309"/>
        <end position="318"/>
    </location>
</feature>
<evidence type="ECO:0000256" key="1">
    <source>
        <dbReference type="SAM" id="MobiDB-lite"/>
    </source>
</evidence>
<accession>A0A8J8T9G5</accession>
<feature type="compositionally biased region" description="Polar residues" evidence="1">
    <location>
        <begin position="290"/>
        <end position="299"/>
    </location>
</feature>
<feature type="region of interest" description="Disordered" evidence="1">
    <location>
        <begin position="290"/>
        <end position="318"/>
    </location>
</feature>
<organism evidence="2 3">
    <name type="scientific">Halteria grandinella</name>
    <dbReference type="NCBI Taxonomy" id="5974"/>
    <lineage>
        <taxon>Eukaryota</taxon>
        <taxon>Sar</taxon>
        <taxon>Alveolata</taxon>
        <taxon>Ciliophora</taxon>
        <taxon>Intramacronucleata</taxon>
        <taxon>Spirotrichea</taxon>
        <taxon>Stichotrichia</taxon>
        <taxon>Sporadotrichida</taxon>
        <taxon>Halteriidae</taxon>
        <taxon>Halteria</taxon>
    </lineage>
</organism>
<comment type="caution">
    <text evidence="2">The sequence shown here is derived from an EMBL/GenBank/DDBJ whole genome shotgun (WGS) entry which is preliminary data.</text>
</comment>